<keyword evidence="11 14" id="KW-1133">Transmembrane helix</keyword>
<evidence type="ECO:0000256" key="11">
    <source>
        <dbReference type="ARBA" id="ARBA00022989"/>
    </source>
</evidence>
<keyword evidence="12" id="KW-0902">Two-component regulatory system</keyword>
<evidence type="ECO:0000256" key="7">
    <source>
        <dbReference type="ARBA" id="ARBA00022692"/>
    </source>
</evidence>
<dbReference type="Pfam" id="PF06580">
    <property type="entry name" value="His_kinase"/>
    <property type="match status" value="1"/>
</dbReference>
<evidence type="ECO:0000259" key="16">
    <source>
        <dbReference type="PROSITE" id="PS50885"/>
    </source>
</evidence>
<dbReference type="Pfam" id="PF00672">
    <property type="entry name" value="HAMP"/>
    <property type="match status" value="1"/>
</dbReference>
<dbReference type="InterPro" id="IPR003594">
    <property type="entry name" value="HATPase_dom"/>
</dbReference>
<dbReference type="SMART" id="SM00387">
    <property type="entry name" value="HATPase_c"/>
    <property type="match status" value="1"/>
</dbReference>
<dbReference type="SUPFAM" id="SSF55874">
    <property type="entry name" value="ATPase domain of HSP90 chaperone/DNA topoisomerase II/histidine kinase"/>
    <property type="match status" value="1"/>
</dbReference>
<dbReference type="GO" id="GO:0005524">
    <property type="term" value="F:ATP binding"/>
    <property type="evidence" value="ECO:0007669"/>
    <property type="project" value="UniProtKB-KW"/>
</dbReference>
<keyword evidence="7 14" id="KW-0812">Transmembrane</keyword>
<proteinExistence type="predicted"/>
<dbReference type="InterPro" id="IPR003660">
    <property type="entry name" value="HAMP_dom"/>
</dbReference>
<dbReference type="AlphaFoldDB" id="A0A7Z2ZKM1"/>
<gene>
    <name evidence="17" type="ORF">HH215_03010</name>
</gene>
<keyword evidence="8" id="KW-0547">Nucleotide-binding</keyword>
<dbReference type="GO" id="GO:0005886">
    <property type="term" value="C:plasma membrane"/>
    <property type="evidence" value="ECO:0007669"/>
    <property type="project" value="UniProtKB-SubCell"/>
</dbReference>
<name>A0A7Z2ZKM1_9BACL</name>
<keyword evidence="4" id="KW-1003">Cell membrane</keyword>
<evidence type="ECO:0000256" key="10">
    <source>
        <dbReference type="ARBA" id="ARBA00022840"/>
    </source>
</evidence>
<organism evidence="17 18">
    <name type="scientific">Cohnella herbarum</name>
    <dbReference type="NCBI Taxonomy" id="2728023"/>
    <lineage>
        <taxon>Bacteria</taxon>
        <taxon>Bacillati</taxon>
        <taxon>Bacillota</taxon>
        <taxon>Bacilli</taxon>
        <taxon>Bacillales</taxon>
        <taxon>Paenibacillaceae</taxon>
        <taxon>Cohnella</taxon>
    </lineage>
</organism>
<keyword evidence="13 14" id="KW-0472">Membrane</keyword>
<dbReference type="Pfam" id="PF02518">
    <property type="entry name" value="HATPase_c"/>
    <property type="match status" value="1"/>
</dbReference>
<dbReference type="Gene3D" id="6.10.340.10">
    <property type="match status" value="1"/>
</dbReference>
<protein>
    <recommendedName>
        <fullName evidence="3">histidine kinase</fullName>
        <ecNumber evidence="3">2.7.13.3</ecNumber>
    </recommendedName>
</protein>
<dbReference type="PROSITE" id="PS50885">
    <property type="entry name" value="HAMP"/>
    <property type="match status" value="1"/>
</dbReference>
<dbReference type="Gene3D" id="3.30.565.10">
    <property type="entry name" value="Histidine kinase-like ATPase, C-terminal domain"/>
    <property type="match status" value="1"/>
</dbReference>
<dbReference type="CDD" id="cd06225">
    <property type="entry name" value="HAMP"/>
    <property type="match status" value="1"/>
</dbReference>
<reference evidence="17 18" key="1">
    <citation type="submission" date="2020-04" db="EMBL/GenBank/DDBJ databases">
        <title>Genome sequencing of novel species.</title>
        <authorList>
            <person name="Heo J."/>
            <person name="Kim S.-J."/>
            <person name="Kim J.-S."/>
            <person name="Hong S.-B."/>
            <person name="Kwon S.-W."/>
        </authorList>
    </citation>
    <scope>NUCLEOTIDE SEQUENCE [LARGE SCALE GENOMIC DNA]</scope>
    <source>
        <strain evidence="17 18">MFER-1</strain>
    </source>
</reference>
<evidence type="ECO:0000313" key="17">
    <source>
        <dbReference type="EMBL" id="QJD82252.1"/>
    </source>
</evidence>
<evidence type="ECO:0000256" key="6">
    <source>
        <dbReference type="ARBA" id="ARBA00022679"/>
    </source>
</evidence>
<feature type="domain" description="Histidine kinase" evidence="15">
    <location>
        <begin position="484"/>
        <end position="593"/>
    </location>
</feature>
<dbReference type="SUPFAM" id="SSF158472">
    <property type="entry name" value="HAMP domain-like"/>
    <property type="match status" value="1"/>
</dbReference>
<evidence type="ECO:0000256" key="5">
    <source>
        <dbReference type="ARBA" id="ARBA00022553"/>
    </source>
</evidence>
<keyword evidence="9 17" id="KW-0418">Kinase</keyword>
<dbReference type="EMBL" id="CP051680">
    <property type="protein sequence ID" value="QJD82252.1"/>
    <property type="molecule type" value="Genomic_DNA"/>
</dbReference>
<evidence type="ECO:0000259" key="15">
    <source>
        <dbReference type="PROSITE" id="PS50109"/>
    </source>
</evidence>
<keyword evidence="5" id="KW-0597">Phosphoprotein</keyword>
<evidence type="ECO:0000256" key="3">
    <source>
        <dbReference type="ARBA" id="ARBA00012438"/>
    </source>
</evidence>
<dbReference type="PANTHER" id="PTHR34220">
    <property type="entry name" value="SENSOR HISTIDINE KINASE YPDA"/>
    <property type="match status" value="1"/>
</dbReference>
<keyword evidence="18" id="KW-1185">Reference proteome</keyword>
<evidence type="ECO:0000313" key="18">
    <source>
        <dbReference type="Proteomes" id="UP000502248"/>
    </source>
</evidence>
<keyword evidence="6" id="KW-0808">Transferase</keyword>
<dbReference type="Proteomes" id="UP000502248">
    <property type="component" value="Chromosome"/>
</dbReference>
<dbReference type="InterPro" id="IPR005467">
    <property type="entry name" value="His_kinase_dom"/>
</dbReference>
<keyword evidence="10" id="KW-0067">ATP-binding</keyword>
<feature type="transmembrane region" description="Helical" evidence="14">
    <location>
        <begin position="18"/>
        <end position="39"/>
    </location>
</feature>
<dbReference type="InterPro" id="IPR036890">
    <property type="entry name" value="HATPase_C_sf"/>
</dbReference>
<dbReference type="EC" id="2.7.13.3" evidence="3"/>
<evidence type="ECO:0000256" key="13">
    <source>
        <dbReference type="ARBA" id="ARBA00023136"/>
    </source>
</evidence>
<dbReference type="GO" id="GO:0000155">
    <property type="term" value="F:phosphorelay sensor kinase activity"/>
    <property type="evidence" value="ECO:0007669"/>
    <property type="project" value="InterPro"/>
</dbReference>
<dbReference type="InterPro" id="IPR050640">
    <property type="entry name" value="Bact_2-comp_sensor_kinase"/>
</dbReference>
<evidence type="ECO:0000256" key="8">
    <source>
        <dbReference type="ARBA" id="ARBA00022741"/>
    </source>
</evidence>
<comment type="subcellular location">
    <subcellularLocation>
        <location evidence="2">Cell membrane</location>
        <topology evidence="2">Multi-pass membrane protein</topology>
    </subcellularLocation>
</comment>
<evidence type="ECO:0000256" key="12">
    <source>
        <dbReference type="ARBA" id="ARBA00023012"/>
    </source>
</evidence>
<dbReference type="InterPro" id="IPR010559">
    <property type="entry name" value="Sig_transdc_His_kin_internal"/>
</dbReference>
<evidence type="ECO:0000256" key="9">
    <source>
        <dbReference type="ARBA" id="ARBA00022777"/>
    </source>
</evidence>
<dbReference type="PROSITE" id="PS50109">
    <property type="entry name" value="HIS_KIN"/>
    <property type="match status" value="1"/>
</dbReference>
<accession>A0A7Z2ZKM1</accession>
<comment type="catalytic activity">
    <reaction evidence="1">
        <text>ATP + protein L-histidine = ADP + protein N-phospho-L-histidine.</text>
        <dbReference type="EC" id="2.7.13.3"/>
    </reaction>
</comment>
<dbReference type="KEGG" id="cheb:HH215_03010"/>
<evidence type="ECO:0000256" key="1">
    <source>
        <dbReference type="ARBA" id="ARBA00000085"/>
    </source>
</evidence>
<dbReference type="PANTHER" id="PTHR34220:SF11">
    <property type="entry name" value="SENSOR PROTEIN KINASE HPTS"/>
    <property type="match status" value="1"/>
</dbReference>
<evidence type="ECO:0000256" key="2">
    <source>
        <dbReference type="ARBA" id="ARBA00004651"/>
    </source>
</evidence>
<sequence length="604" mass="68303">MPRQLTFPLRRRWKISTILIASFVIMISLPITLIATYTVNSFETILLNNATSRAMQTLEQISYTVDSKLRLMKNTMATIANDREMITAASSVHFSKAKQEQLELSRKLESNLHSYFHYTPDVISVMFAFEGKGMDSYKQNLAIDETKMRNQQWFRDVLLNKNKVHIMGTETNTAMFPDDEQFISVAVAPNYSKAFFKVEMIYFVFNASEITELLETKVSDAGDTFVLNASGSVLASSNAEAMRSGLIGNPHFRQAIEDRSGHYVENIDGRQSFVVYRSSSQGFKYIQVYSYSDMVEQINAMYKRILAISAAGLIVFLLVSYLLVRSIVKPIGSLVNQMAAVKSGNLKAKIKESGPVETYVLGVTFNEMVSQLKASIQEIEDKETQKRLAEIASLQSQINPHFLLNTLNTIKLMASLSNAGNIQKMTEALTKLLSSAFNRGGMYTTLEDEIKLLDYYVQIMKIRYGDQFDIRYEIDPHTRSNRILKLLLQPIVENAIIHGLHEREVRGLIQVEGTTIRNVCQIVVRDNGRGMSPEVMQRLLAANEPNDQESFNGIGLKNVHDRLRLNYGPAFGITIESEQNKGTIVTVVLPYLREDDEHAESIDR</sequence>
<evidence type="ECO:0000256" key="4">
    <source>
        <dbReference type="ARBA" id="ARBA00022475"/>
    </source>
</evidence>
<evidence type="ECO:0000256" key="14">
    <source>
        <dbReference type="SAM" id="Phobius"/>
    </source>
</evidence>
<feature type="transmembrane region" description="Helical" evidence="14">
    <location>
        <begin position="305"/>
        <end position="324"/>
    </location>
</feature>
<dbReference type="SMART" id="SM00304">
    <property type="entry name" value="HAMP"/>
    <property type="match status" value="1"/>
</dbReference>
<dbReference type="RefSeq" id="WP_169278554.1">
    <property type="nucleotide sequence ID" value="NZ_CP051680.1"/>
</dbReference>
<feature type="domain" description="HAMP" evidence="16">
    <location>
        <begin position="325"/>
        <end position="377"/>
    </location>
</feature>